<dbReference type="GO" id="GO:0004674">
    <property type="term" value="F:protein serine/threonine kinase activity"/>
    <property type="evidence" value="ECO:0007669"/>
    <property type="project" value="UniProtKB-KW"/>
</dbReference>
<evidence type="ECO:0000256" key="6">
    <source>
        <dbReference type="ARBA" id="ARBA00022777"/>
    </source>
</evidence>
<dbReference type="InterPro" id="IPR008271">
    <property type="entry name" value="Ser/Thr_kinase_AS"/>
</dbReference>
<evidence type="ECO:0000313" key="15">
    <source>
        <dbReference type="EMBL" id="KAK2859670.1"/>
    </source>
</evidence>
<dbReference type="GO" id="GO:0007346">
    <property type="term" value="P:regulation of mitotic cell cycle"/>
    <property type="evidence" value="ECO:0007669"/>
    <property type="project" value="TreeGrafter"/>
</dbReference>
<evidence type="ECO:0000259" key="14">
    <source>
        <dbReference type="PROSITE" id="PS50011"/>
    </source>
</evidence>
<dbReference type="Proteomes" id="UP001187415">
    <property type="component" value="Unassembled WGS sequence"/>
</dbReference>
<feature type="binding site" evidence="11">
    <location>
        <position position="249"/>
    </location>
    <ligand>
        <name>ATP</name>
        <dbReference type="ChEBI" id="CHEBI:30616"/>
    </ligand>
</feature>
<dbReference type="Gene3D" id="3.30.200.20">
    <property type="entry name" value="Phosphorylase Kinase, domain 1"/>
    <property type="match status" value="1"/>
</dbReference>
<dbReference type="AlphaFoldDB" id="A0AA88NU84"/>
<dbReference type="InterPro" id="IPR017441">
    <property type="entry name" value="Protein_kinase_ATP_BS"/>
</dbReference>
<dbReference type="SMART" id="SM00220">
    <property type="entry name" value="S_TKc"/>
    <property type="match status" value="1"/>
</dbReference>
<feature type="binding site" evidence="11">
    <location>
        <position position="256"/>
    </location>
    <ligand>
        <name>ATP</name>
        <dbReference type="ChEBI" id="CHEBI:30616"/>
    </ligand>
</feature>
<gene>
    <name evidence="15" type="ORF">Q5P01_004290</name>
</gene>
<dbReference type="InterPro" id="IPR051138">
    <property type="entry name" value="PIM_Ser/Thr_kinase"/>
</dbReference>
<sequence>MVLKAGIEQDSLRRWQKFANGPTKEELHVVNRTWKKEKSTSEGEVLRKILRCHSNNTCSDELEVAVMVKISKRKASTPVGAQSKKLRCENNCSGESVDRASETGLLKTSFEQIPAAKTTTTTKRGCDVLPGSSGLSASRMNNGCVTLSGKNSKADFEANYLQLDKLGEGGFGTVYAGFRKKDSFPVAIKHISRKGLEHLTTVQNGVKYTVPTEVFLLLKVAGQESVGKTAVVSLLDWYDLEEKILVVMERPMPAVDLLTFLETNNGPLKEDTCKIIMKQLVEAAVHIHSQGVFHRDIKLENVLIQTTVDGLQVRVIDFGCGCLSNMGPFRKFAGTSAYVPPEYLLFGEYNATPTTVWQLGALLYEITDGYKVFEKTTVLQKSIQFNEELSKECQDFLHRCLAVNPKARIPLDKMLLHCWLT</sequence>
<comment type="catalytic activity">
    <reaction evidence="9">
        <text>L-seryl-[protein] + ATP = O-phospho-L-seryl-[protein] + ADP + H(+)</text>
        <dbReference type="Rhea" id="RHEA:17989"/>
        <dbReference type="Rhea" id="RHEA-COMP:9863"/>
        <dbReference type="Rhea" id="RHEA-COMP:11604"/>
        <dbReference type="ChEBI" id="CHEBI:15378"/>
        <dbReference type="ChEBI" id="CHEBI:29999"/>
        <dbReference type="ChEBI" id="CHEBI:30616"/>
        <dbReference type="ChEBI" id="CHEBI:83421"/>
        <dbReference type="ChEBI" id="CHEBI:456216"/>
        <dbReference type="EC" id="2.7.11.1"/>
    </reaction>
</comment>
<feature type="binding site" evidence="11 12">
    <location>
        <position position="189"/>
    </location>
    <ligand>
        <name>ATP</name>
        <dbReference type="ChEBI" id="CHEBI:30616"/>
    </ligand>
</feature>
<evidence type="ECO:0000256" key="7">
    <source>
        <dbReference type="ARBA" id="ARBA00022840"/>
    </source>
</evidence>
<evidence type="ECO:0000256" key="11">
    <source>
        <dbReference type="PIRSR" id="PIRSR037993-2"/>
    </source>
</evidence>
<comment type="caution">
    <text evidence="15">The sequence shown here is derived from an EMBL/GenBank/DDBJ whole genome shotgun (WGS) entry which is preliminary data.</text>
</comment>
<dbReference type="SUPFAM" id="SSF56112">
    <property type="entry name" value="Protein kinase-like (PK-like)"/>
    <property type="match status" value="1"/>
</dbReference>
<proteinExistence type="inferred from homology"/>
<evidence type="ECO:0000256" key="3">
    <source>
        <dbReference type="ARBA" id="ARBA00022527"/>
    </source>
</evidence>
<dbReference type="PANTHER" id="PTHR22984">
    <property type="entry name" value="SERINE/THREONINE-PROTEIN KINASE PIM"/>
    <property type="match status" value="1"/>
</dbReference>
<dbReference type="InterPro" id="IPR000719">
    <property type="entry name" value="Prot_kinase_dom"/>
</dbReference>
<dbReference type="EMBL" id="JAUPFM010000002">
    <property type="protein sequence ID" value="KAK2859670.1"/>
    <property type="molecule type" value="Genomic_DNA"/>
</dbReference>
<evidence type="ECO:0000256" key="13">
    <source>
        <dbReference type="RuleBase" id="RU000304"/>
    </source>
</evidence>
<evidence type="ECO:0000256" key="8">
    <source>
        <dbReference type="ARBA" id="ARBA00047899"/>
    </source>
</evidence>
<keyword evidence="4" id="KW-0808">Transferase</keyword>
<keyword evidence="3 13" id="KW-0723">Serine/threonine-protein kinase</keyword>
<dbReference type="PROSITE" id="PS00107">
    <property type="entry name" value="PROTEIN_KINASE_ATP"/>
    <property type="match status" value="1"/>
</dbReference>
<feature type="active site" description="Proton acceptor" evidence="10">
    <location>
        <position position="296"/>
    </location>
</feature>
<dbReference type="GO" id="GO:0043066">
    <property type="term" value="P:negative regulation of apoptotic process"/>
    <property type="evidence" value="ECO:0007669"/>
    <property type="project" value="InterPro"/>
</dbReference>
<keyword evidence="16" id="KW-1185">Reference proteome</keyword>
<feature type="domain" description="Protein kinase" evidence="14">
    <location>
        <begin position="160"/>
        <end position="420"/>
    </location>
</feature>
<dbReference type="Pfam" id="PF00069">
    <property type="entry name" value="Pkinase"/>
    <property type="match status" value="1"/>
</dbReference>
<feature type="binding site" evidence="11">
    <location>
        <begin position="166"/>
        <end position="174"/>
    </location>
    <ligand>
        <name>ATP</name>
        <dbReference type="ChEBI" id="CHEBI:30616"/>
    </ligand>
</feature>
<keyword evidence="6" id="KW-0418">Kinase</keyword>
<evidence type="ECO:0000256" key="5">
    <source>
        <dbReference type="ARBA" id="ARBA00022741"/>
    </source>
</evidence>
<accession>A0AA88NU84</accession>
<evidence type="ECO:0000256" key="9">
    <source>
        <dbReference type="ARBA" id="ARBA00048679"/>
    </source>
</evidence>
<dbReference type="PROSITE" id="PS50011">
    <property type="entry name" value="PROTEIN_KINASE_DOM"/>
    <property type="match status" value="1"/>
</dbReference>
<evidence type="ECO:0000256" key="2">
    <source>
        <dbReference type="ARBA" id="ARBA00012513"/>
    </source>
</evidence>
<dbReference type="InterPro" id="IPR011009">
    <property type="entry name" value="Kinase-like_dom_sf"/>
</dbReference>
<dbReference type="Gene3D" id="1.10.510.10">
    <property type="entry name" value="Transferase(Phosphotransferase) domain 1"/>
    <property type="match status" value="1"/>
</dbReference>
<dbReference type="FunFam" id="3.30.200.20:FF:000475">
    <property type="entry name" value="Serine/threonine-protein kinase"/>
    <property type="match status" value="1"/>
</dbReference>
<evidence type="ECO:0000256" key="1">
    <source>
        <dbReference type="ARBA" id="ARBA00005505"/>
    </source>
</evidence>
<comment type="similarity">
    <text evidence="1">Belongs to the protein kinase superfamily. CAMK Ser/Thr protein kinase family. PIM subfamily.</text>
</comment>
<name>A0AA88NU84_CHASR</name>
<dbReference type="GO" id="GO:0005524">
    <property type="term" value="F:ATP binding"/>
    <property type="evidence" value="ECO:0007669"/>
    <property type="project" value="UniProtKB-UniRule"/>
</dbReference>
<comment type="catalytic activity">
    <reaction evidence="8">
        <text>L-threonyl-[protein] + ATP = O-phospho-L-threonyl-[protein] + ADP + H(+)</text>
        <dbReference type="Rhea" id="RHEA:46608"/>
        <dbReference type="Rhea" id="RHEA-COMP:11060"/>
        <dbReference type="Rhea" id="RHEA-COMP:11605"/>
        <dbReference type="ChEBI" id="CHEBI:15378"/>
        <dbReference type="ChEBI" id="CHEBI:30013"/>
        <dbReference type="ChEBI" id="CHEBI:30616"/>
        <dbReference type="ChEBI" id="CHEBI:61977"/>
        <dbReference type="ChEBI" id="CHEBI:456216"/>
        <dbReference type="EC" id="2.7.11.1"/>
    </reaction>
</comment>
<evidence type="ECO:0000313" key="16">
    <source>
        <dbReference type="Proteomes" id="UP001187415"/>
    </source>
</evidence>
<keyword evidence="7 11" id="KW-0067">ATP-binding</keyword>
<evidence type="ECO:0000256" key="4">
    <source>
        <dbReference type="ARBA" id="ARBA00022679"/>
    </source>
</evidence>
<protein>
    <recommendedName>
        <fullName evidence="2">non-specific serine/threonine protein kinase</fullName>
        <ecNumber evidence="2">2.7.11.1</ecNumber>
    </recommendedName>
</protein>
<organism evidence="15 16">
    <name type="scientific">Channa striata</name>
    <name type="common">Snakehead murrel</name>
    <name type="synonym">Ophicephalus striatus</name>
    <dbReference type="NCBI Taxonomy" id="64152"/>
    <lineage>
        <taxon>Eukaryota</taxon>
        <taxon>Metazoa</taxon>
        <taxon>Chordata</taxon>
        <taxon>Craniata</taxon>
        <taxon>Vertebrata</taxon>
        <taxon>Euteleostomi</taxon>
        <taxon>Actinopterygii</taxon>
        <taxon>Neopterygii</taxon>
        <taxon>Teleostei</taxon>
        <taxon>Neoteleostei</taxon>
        <taxon>Acanthomorphata</taxon>
        <taxon>Anabantaria</taxon>
        <taxon>Anabantiformes</taxon>
        <taxon>Channoidei</taxon>
        <taxon>Channidae</taxon>
        <taxon>Channa</taxon>
    </lineage>
</organism>
<dbReference type="GO" id="GO:0005737">
    <property type="term" value="C:cytoplasm"/>
    <property type="evidence" value="ECO:0007669"/>
    <property type="project" value="TreeGrafter"/>
</dbReference>
<dbReference type="PANTHER" id="PTHR22984:SF11">
    <property type="entry name" value="AURORA KINASE-RELATED"/>
    <property type="match status" value="1"/>
</dbReference>
<dbReference type="PROSITE" id="PS00108">
    <property type="entry name" value="PROTEIN_KINASE_ST"/>
    <property type="match status" value="1"/>
</dbReference>
<evidence type="ECO:0000256" key="12">
    <source>
        <dbReference type="PROSITE-ProRule" id="PRU10141"/>
    </source>
</evidence>
<evidence type="ECO:0000256" key="10">
    <source>
        <dbReference type="PIRSR" id="PIRSR037993-1"/>
    </source>
</evidence>
<reference evidence="15" key="1">
    <citation type="submission" date="2023-07" db="EMBL/GenBank/DDBJ databases">
        <title>Chromosome-level Genome Assembly of Striped Snakehead (Channa striata).</title>
        <authorList>
            <person name="Liu H."/>
        </authorList>
    </citation>
    <scope>NUCLEOTIDE SEQUENCE</scope>
    <source>
        <strain evidence="15">Gz</strain>
        <tissue evidence="15">Muscle</tissue>
    </source>
</reference>
<dbReference type="EC" id="2.7.11.1" evidence="2"/>
<keyword evidence="5 12" id="KW-0547">Nucleotide-binding</keyword>